<gene>
    <name evidence="3" type="ORF">CCAM_LOCUS984</name>
</gene>
<dbReference type="PANTHER" id="PTHR14009:SF9">
    <property type="entry name" value="LETM1-LIKE PROTEIN"/>
    <property type="match status" value="1"/>
</dbReference>
<protein>
    <submittedName>
        <fullName evidence="3">Uncharacterized protein</fullName>
    </submittedName>
</protein>
<feature type="region of interest" description="Disordered" evidence="2">
    <location>
        <begin position="580"/>
        <end position="656"/>
    </location>
</feature>
<evidence type="ECO:0000256" key="1">
    <source>
        <dbReference type="SAM" id="Coils"/>
    </source>
</evidence>
<dbReference type="GO" id="GO:0005743">
    <property type="term" value="C:mitochondrial inner membrane"/>
    <property type="evidence" value="ECO:0007669"/>
    <property type="project" value="InterPro"/>
</dbReference>
<dbReference type="AlphaFoldDB" id="A0A484K3C4"/>
<dbReference type="PANTHER" id="PTHR14009">
    <property type="entry name" value="LEUCINE ZIPPER-EF-HAND CONTAINING TRANSMEMBRANE PROTEIN"/>
    <property type="match status" value="1"/>
</dbReference>
<keyword evidence="1" id="KW-0175">Coiled coil</keyword>
<feature type="coiled-coil region" evidence="1">
    <location>
        <begin position="659"/>
        <end position="686"/>
    </location>
</feature>
<dbReference type="GO" id="GO:0030003">
    <property type="term" value="P:intracellular monoatomic cation homeostasis"/>
    <property type="evidence" value="ECO:0007669"/>
    <property type="project" value="TreeGrafter"/>
</dbReference>
<feature type="compositionally biased region" description="Polar residues" evidence="2">
    <location>
        <begin position="606"/>
        <end position="615"/>
    </location>
</feature>
<sequence>MKSSIKLSWLVAESFDCSHRFPGLREHWKLRRKGYCFPFVSADDGVTVDESIDPSTSAGVEEMRVNHVLPMESEEDSRGLVQALHDAARVIELGIRQHNSSRKPWFLIGWPGVDRTAWVKVISYQASIYSLLQAVNQVSSQGDGRGRDINTFIQRSISKLSAPLESVINNKLLTSQQEIFEWFWSEQIPAVVTTFVNYFQREKSFTSSTAASRSGISSTRNAYHVQLLMLALSCIEAIIKLGPVKVSCEQFFSSIPETLGRLMDMLVENLPLQQAYQSLKTTGLHREFLVHFGPRAAACRGRNEQGAEEAVFWVDFVQKQLQRAIDQERIWSRLTTSESIEILEKDLAIFGFFIALGRTTQCFLSANGFDAMDKTLEGLEPIERLIRYLIGGSVLYYPQLSSISSYQLYVEVVCEELEWLPFYPGFNSNSKCKSGHKIDEELLPNAEAVLLVFDVCSYWIQSFIKYSRWLGSTSNIKAARFVSTAHNILHKCVRELGIEKSSTGAYSRTGKEQDSFDKAMESVEEALIRLEGLLQELHVSTPGSGKEHLKAACSDLERIRRLKKEAEFLEASFRAKEASLEQGDAAASSSPLINESRQCSEDKNSTRTNNTSNMASALRGFLLRKPNKARDDPSSSATRSDDGRVEHSAAENNGTIVSKSDDFRRYETLQSELVELERRVQESTDHDEDEEEMIQMVAEKAKLIRNKKKESIIGNSLDKLKETSTDVWEGTQLLAIDVAAATELLAKTVIRHDELTEKEKQALKRTLTDLASVIPIGFLMLLPVTAVGHAAMLAAIQRYVPALIPSTYGPERLALLRQLKKMKEMEAEATPIEEME</sequence>
<evidence type="ECO:0000313" key="4">
    <source>
        <dbReference type="Proteomes" id="UP000595140"/>
    </source>
</evidence>
<evidence type="ECO:0000313" key="3">
    <source>
        <dbReference type="EMBL" id="VFQ59208.1"/>
    </source>
</evidence>
<dbReference type="Proteomes" id="UP000595140">
    <property type="component" value="Unassembled WGS sequence"/>
</dbReference>
<name>A0A484K3C4_9ASTE</name>
<keyword evidence="4" id="KW-1185">Reference proteome</keyword>
<dbReference type="OrthoDB" id="275278at2759"/>
<evidence type="ECO:0000256" key="2">
    <source>
        <dbReference type="SAM" id="MobiDB-lite"/>
    </source>
</evidence>
<organism evidence="3 4">
    <name type="scientific">Cuscuta campestris</name>
    <dbReference type="NCBI Taxonomy" id="132261"/>
    <lineage>
        <taxon>Eukaryota</taxon>
        <taxon>Viridiplantae</taxon>
        <taxon>Streptophyta</taxon>
        <taxon>Embryophyta</taxon>
        <taxon>Tracheophyta</taxon>
        <taxon>Spermatophyta</taxon>
        <taxon>Magnoliopsida</taxon>
        <taxon>eudicotyledons</taxon>
        <taxon>Gunneridae</taxon>
        <taxon>Pentapetalae</taxon>
        <taxon>asterids</taxon>
        <taxon>lamiids</taxon>
        <taxon>Solanales</taxon>
        <taxon>Convolvulaceae</taxon>
        <taxon>Cuscuteae</taxon>
        <taxon>Cuscuta</taxon>
        <taxon>Cuscuta subgen. Grammica</taxon>
        <taxon>Cuscuta sect. Cleistogrammica</taxon>
    </lineage>
</organism>
<dbReference type="EMBL" id="OOIL02000003">
    <property type="protein sequence ID" value="VFQ59208.1"/>
    <property type="molecule type" value="Genomic_DNA"/>
</dbReference>
<proteinExistence type="predicted"/>
<accession>A0A484K3C4</accession>
<reference evidence="3 4" key="1">
    <citation type="submission" date="2018-04" db="EMBL/GenBank/DDBJ databases">
        <authorList>
            <person name="Vogel A."/>
        </authorList>
    </citation>
    <scope>NUCLEOTIDE SEQUENCE [LARGE SCALE GENOMIC DNA]</scope>
</reference>
<dbReference type="InterPro" id="IPR044202">
    <property type="entry name" value="LETM1/MDM38-like"/>
</dbReference>
<feature type="compositionally biased region" description="Basic and acidic residues" evidence="2">
    <location>
        <begin position="628"/>
        <end position="649"/>
    </location>
</feature>
<feature type="compositionally biased region" description="Polar residues" evidence="2">
    <location>
        <begin position="587"/>
        <end position="597"/>
    </location>
</feature>
<feature type="coiled-coil region" evidence="1">
    <location>
        <begin position="516"/>
        <end position="579"/>
    </location>
</feature>